<dbReference type="InterPro" id="IPR013783">
    <property type="entry name" value="Ig-like_fold"/>
</dbReference>
<feature type="signal peptide" evidence="3">
    <location>
        <begin position="1"/>
        <end position="19"/>
    </location>
</feature>
<organism evidence="5 6">
    <name type="scientific">Lacibacter cauensis</name>
    <dbReference type="NCBI Taxonomy" id="510947"/>
    <lineage>
        <taxon>Bacteria</taxon>
        <taxon>Pseudomonadati</taxon>
        <taxon>Bacteroidota</taxon>
        <taxon>Chitinophagia</taxon>
        <taxon>Chitinophagales</taxon>
        <taxon>Chitinophagaceae</taxon>
        <taxon>Lacibacter</taxon>
    </lineage>
</organism>
<keyword evidence="3" id="KW-0732">Signal</keyword>
<evidence type="ECO:0000256" key="1">
    <source>
        <dbReference type="ARBA" id="ARBA00022553"/>
    </source>
</evidence>
<reference evidence="5 6" key="1">
    <citation type="journal article" date="2015" name="Stand. Genomic Sci.">
        <title>Genomic Encyclopedia of Bacterial and Archaeal Type Strains, Phase III: the genomes of soil and plant-associated and newly described type strains.</title>
        <authorList>
            <person name="Whitman W.B."/>
            <person name="Woyke T."/>
            <person name="Klenk H.P."/>
            <person name="Zhou Y."/>
            <person name="Lilburn T.G."/>
            <person name="Beck B.J."/>
            <person name="De Vos P."/>
            <person name="Vandamme P."/>
            <person name="Eisen J.A."/>
            <person name="Garrity G."/>
            <person name="Hugenholtz P."/>
            <person name="Kyrpides N.C."/>
        </authorList>
    </citation>
    <scope>NUCLEOTIDE SEQUENCE [LARGE SCALE GENOMIC DNA]</scope>
    <source>
        <strain evidence="5 6">CGMCC 1.7271</strain>
    </source>
</reference>
<proteinExistence type="predicted"/>
<dbReference type="Gene3D" id="2.60.40.10">
    <property type="entry name" value="Immunoglobulins"/>
    <property type="match status" value="1"/>
</dbReference>
<comment type="caution">
    <text evidence="5">The sequence shown here is derived from an EMBL/GenBank/DDBJ whole genome shotgun (WGS) entry which is preliminary data.</text>
</comment>
<dbReference type="Pfam" id="PF07495">
    <property type="entry name" value="Y_Y_Y"/>
    <property type="match status" value="1"/>
</dbReference>
<keyword evidence="5" id="KW-0418">Kinase</keyword>
<dbReference type="CDD" id="cd16917">
    <property type="entry name" value="HATPase_UhpB-NarQ-NarX-like"/>
    <property type="match status" value="1"/>
</dbReference>
<keyword evidence="2" id="KW-1133">Transmembrane helix</keyword>
<name>A0A562SAQ1_9BACT</name>
<feature type="chain" id="PRO_5022104644" evidence="3">
    <location>
        <begin position="20"/>
        <end position="1021"/>
    </location>
</feature>
<evidence type="ECO:0000313" key="6">
    <source>
        <dbReference type="Proteomes" id="UP000316167"/>
    </source>
</evidence>
<dbReference type="InterPro" id="IPR011712">
    <property type="entry name" value="Sig_transdc_His_kin_sub3_dim/P"/>
</dbReference>
<dbReference type="SMART" id="SM00387">
    <property type="entry name" value="HATPase_c"/>
    <property type="match status" value="1"/>
</dbReference>
<dbReference type="GO" id="GO:0000155">
    <property type="term" value="F:phosphorelay sensor kinase activity"/>
    <property type="evidence" value="ECO:0007669"/>
    <property type="project" value="InterPro"/>
</dbReference>
<evidence type="ECO:0000313" key="5">
    <source>
        <dbReference type="EMBL" id="TWI78382.1"/>
    </source>
</evidence>
<evidence type="ECO:0000256" key="2">
    <source>
        <dbReference type="SAM" id="Phobius"/>
    </source>
</evidence>
<dbReference type="InterPro" id="IPR011047">
    <property type="entry name" value="Quinoprotein_ADH-like_sf"/>
</dbReference>
<dbReference type="InterPro" id="IPR036890">
    <property type="entry name" value="HATPase_C_sf"/>
</dbReference>
<feature type="transmembrane region" description="Helical" evidence="2">
    <location>
        <begin position="788"/>
        <end position="807"/>
    </location>
</feature>
<dbReference type="SUPFAM" id="SSF50998">
    <property type="entry name" value="Quinoprotein alcohol dehydrogenase-like"/>
    <property type="match status" value="1"/>
</dbReference>
<dbReference type="GO" id="GO:0016020">
    <property type="term" value="C:membrane"/>
    <property type="evidence" value="ECO:0007669"/>
    <property type="project" value="InterPro"/>
</dbReference>
<keyword evidence="2" id="KW-0812">Transmembrane</keyword>
<dbReference type="Pfam" id="PF07730">
    <property type="entry name" value="HisKA_3"/>
    <property type="match status" value="1"/>
</dbReference>
<dbReference type="Gene3D" id="1.20.5.1930">
    <property type="match status" value="1"/>
</dbReference>
<dbReference type="InterPro" id="IPR003594">
    <property type="entry name" value="HATPase_dom"/>
</dbReference>
<keyword evidence="6" id="KW-1185">Reference proteome</keyword>
<dbReference type="InterPro" id="IPR011123">
    <property type="entry name" value="Y_Y_Y"/>
</dbReference>
<dbReference type="RefSeq" id="WP_144888530.1">
    <property type="nucleotide sequence ID" value="NZ_VLLE01000007.1"/>
</dbReference>
<dbReference type="PANTHER" id="PTHR43547:SF2">
    <property type="entry name" value="HYBRID SIGNAL TRANSDUCTION HISTIDINE KINASE C"/>
    <property type="match status" value="1"/>
</dbReference>
<dbReference type="GO" id="GO:0046983">
    <property type="term" value="F:protein dimerization activity"/>
    <property type="evidence" value="ECO:0007669"/>
    <property type="project" value="InterPro"/>
</dbReference>
<dbReference type="InterPro" id="IPR011110">
    <property type="entry name" value="Reg_prop"/>
</dbReference>
<keyword evidence="5" id="KW-0808">Transferase</keyword>
<dbReference type="OrthoDB" id="9778366at2"/>
<dbReference type="Pfam" id="PF02518">
    <property type="entry name" value="HATPase_c"/>
    <property type="match status" value="1"/>
</dbReference>
<dbReference type="InterPro" id="IPR015943">
    <property type="entry name" value="WD40/YVTN_repeat-like_dom_sf"/>
</dbReference>
<evidence type="ECO:0000259" key="4">
    <source>
        <dbReference type="PROSITE" id="PS50109"/>
    </source>
</evidence>
<dbReference type="AlphaFoldDB" id="A0A562SAQ1"/>
<sequence>MRILFTLLFLCTTAVQLSAQRFSYAFNRISTEDGLGLQSNVIFSIYQDKKGFIWIGGSNGIQRFDGGKFVTFNPTGTKGDPLPTVAVNQILPYDSSSMWLAVFTMRQVGIFNPSTYTYKNVPIKTSKPLPARSEFRMWQDGYGNTYINIKQYGKIVKYDKALNAFTENTVLNNLPPNWKLGFNTFHDTIKKRYWTVCDSGLLVYDESTKQTWYSGNNPANLPLLNNKQVNHYVSEIYIDKQRRHWVFNWPGSQAYHCFDESGKPLKDTAGLNGVSTSYTEVRNFFETKQGVLWVYGLANLYSLSNVNDPINKGFQLYRTQYLDNYGIRYEAINQLYEDRDGVLWIASDQGLYYTSNFSTDIVNMYLSAIPGQYSVTDLTELQNGDYWISTWGKGVITLGRNFMPYPSPLYKQMQHVSENDKYNYKLTWSMCQQKATGKIYIGCQFGFLMVHDVKTQKTEYLHPPEFDNRTIRYIVEDKNNMLWFGTQAGRVLKYDGKTYRTVLDLGVGAIIYKLLVDNDGWIWVATQDKGIYAINGVTGKIEQHYTSSSATNNLFTNSCDDLEQLNDSIIYAATSALNIINKNAKTVQQVTVQNGLPSNSIKRLRLDRNGYLWIITHKGLSRYDHKRKSFTSYGSKDGILMGELTDKADFICSDGYLMFSGVNSLLFFKPETFRRSAPPPDVTLTDFLLGSEYQLLDSLQRLREVRLNPDQNNFTISFASLDFKNREKFIYYYKMEGLNDDWIRADRLSVPFTALAPGRYVFKVKAESLDGLVSKNISSLQIFVKPPFWRTKWFITMLLVIIALIAYSMHRLRLNRYFAVEKIRNRVARDLHDDMGSTLSTINILSSMAKAKLNTDTHKTAEYISKISDNSQRMMEAMDDIVWAIKPANDSMQKVVARMREFATSVFEAKDIELDFKADEDVNEAKIDMEGRRDFFLIFKEAVNNAAKYARCSKAEVHVFVDNRKLLLRVKDNGIGFDIKDADGGNGLGNMQKRTDALKGKLQLTSIAGEGTEVVLTVPLN</sequence>
<keyword evidence="2" id="KW-0472">Membrane</keyword>
<dbReference type="EMBL" id="VLLE01000007">
    <property type="protein sequence ID" value="TWI78382.1"/>
    <property type="molecule type" value="Genomic_DNA"/>
</dbReference>
<dbReference type="Gene3D" id="3.30.565.10">
    <property type="entry name" value="Histidine kinase-like ATPase, C-terminal domain"/>
    <property type="match status" value="1"/>
</dbReference>
<dbReference type="SUPFAM" id="SSF55874">
    <property type="entry name" value="ATPase domain of HSP90 chaperone/DNA topoisomerase II/histidine kinase"/>
    <property type="match status" value="1"/>
</dbReference>
<keyword evidence="1" id="KW-0597">Phosphoprotein</keyword>
<accession>A0A562SAQ1</accession>
<dbReference type="Gene3D" id="2.130.10.10">
    <property type="entry name" value="YVTN repeat-like/Quinoprotein amine dehydrogenase"/>
    <property type="match status" value="2"/>
</dbReference>
<evidence type="ECO:0000256" key="3">
    <source>
        <dbReference type="SAM" id="SignalP"/>
    </source>
</evidence>
<dbReference type="InterPro" id="IPR005467">
    <property type="entry name" value="His_kinase_dom"/>
</dbReference>
<dbReference type="PROSITE" id="PS50109">
    <property type="entry name" value="HIS_KIN"/>
    <property type="match status" value="1"/>
</dbReference>
<dbReference type="Proteomes" id="UP000316167">
    <property type="component" value="Unassembled WGS sequence"/>
</dbReference>
<gene>
    <name evidence="5" type="ORF">IQ13_4067</name>
</gene>
<protein>
    <submittedName>
        <fullName evidence="5">Signal transduction histidine kinase</fullName>
    </submittedName>
</protein>
<dbReference type="PANTHER" id="PTHR43547">
    <property type="entry name" value="TWO-COMPONENT HISTIDINE KINASE"/>
    <property type="match status" value="1"/>
</dbReference>
<dbReference type="Pfam" id="PF07494">
    <property type="entry name" value="Reg_prop"/>
    <property type="match status" value="3"/>
</dbReference>
<feature type="domain" description="Histidine kinase" evidence="4">
    <location>
        <begin position="830"/>
        <end position="1021"/>
    </location>
</feature>